<reference evidence="2 3" key="1">
    <citation type="journal article" date="2022" name="bioRxiv">
        <title>Genomics of Preaxostyla Flagellates Illuminates Evolutionary Transitions and the Path Towards Mitochondrial Loss.</title>
        <authorList>
            <person name="Novak L.V.F."/>
            <person name="Treitli S.C."/>
            <person name="Pyrih J."/>
            <person name="Halakuc P."/>
            <person name="Pipaliya S.V."/>
            <person name="Vacek V."/>
            <person name="Brzon O."/>
            <person name="Soukal P."/>
            <person name="Eme L."/>
            <person name="Dacks J.B."/>
            <person name="Karnkowska A."/>
            <person name="Elias M."/>
            <person name="Hampl V."/>
        </authorList>
    </citation>
    <scope>NUCLEOTIDE SEQUENCE [LARGE SCALE GENOMIC DNA]</scope>
    <source>
        <strain evidence="2">NAU3</strain>
        <tissue evidence="2">Gut</tissue>
    </source>
</reference>
<feature type="region of interest" description="Disordered" evidence="1">
    <location>
        <begin position="1283"/>
        <end position="1360"/>
    </location>
</feature>
<feature type="compositionally biased region" description="Basic and acidic residues" evidence="1">
    <location>
        <begin position="1286"/>
        <end position="1303"/>
    </location>
</feature>
<accession>A0ABQ9XET3</accession>
<keyword evidence="3" id="KW-1185">Reference proteome</keyword>
<evidence type="ECO:0000256" key="1">
    <source>
        <dbReference type="SAM" id="MobiDB-lite"/>
    </source>
</evidence>
<feature type="compositionally biased region" description="Basic and acidic residues" evidence="1">
    <location>
        <begin position="1350"/>
        <end position="1360"/>
    </location>
</feature>
<protein>
    <submittedName>
        <fullName evidence="2">Uncharacterized protein</fullName>
    </submittedName>
</protein>
<gene>
    <name evidence="2" type="ORF">BLNAU_15299</name>
</gene>
<dbReference type="EMBL" id="JARBJD010000150">
    <property type="protein sequence ID" value="KAK2949725.1"/>
    <property type="molecule type" value="Genomic_DNA"/>
</dbReference>
<evidence type="ECO:0000313" key="2">
    <source>
        <dbReference type="EMBL" id="KAK2949725.1"/>
    </source>
</evidence>
<evidence type="ECO:0000313" key="3">
    <source>
        <dbReference type="Proteomes" id="UP001281761"/>
    </source>
</evidence>
<organism evidence="2 3">
    <name type="scientific">Blattamonas nauphoetae</name>
    <dbReference type="NCBI Taxonomy" id="2049346"/>
    <lineage>
        <taxon>Eukaryota</taxon>
        <taxon>Metamonada</taxon>
        <taxon>Preaxostyla</taxon>
        <taxon>Oxymonadida</taxon>
        <taxon>Blattamonas</taxon>
    </lineage>
</organism>
<feature type="compositionally biased region" description="Basic and acidic residues" evidence="1">
    <location>
        <begin position="1333"/>
        <end position="1342"/>
    </location>
</feature>
<sequence length="1360" mass="154706">MNTSRLSNNFSLISNALTILDELFNLVQAAASPPQNGNVSLSNQTIPEESSMFMKAWAALDSFFRRVQNFRIEQSLQNHYNKFKSAYQLIPYQAQSDTETVYDSFDRLWSTYPHNFYYEQYLQLHFDLRGTLEKWEKDSRMIFRNLQISIDSSINPLRQTEIPDYEAETEYAKPFNKAKYMYKSINTLKNENNFLKLPIDLLFRPSTYSLFSHILFNSNGYVRTYFHMDEINGSKPRWTKITTPSIYHVVTGTPGIGKSAIRIPLITLAMSLGANEVKTARHGEPAFIFTNRNLITSGTDPIPCDYDERSFQAMPLPPIGKATIEINRKDRQTVRIHKDTFCYTYHVMMCKPISENKVYDPKQLYSSPEFIGQVTVPSIHHFPHFFKLFVNQDNQVENRLRGATWHIVDDFVLRSAHIPQYEHVVLLASAKERWEKITTYKQLIAPIMIYNMPTLLYPEMIHLFNAIPCPYHFYTDQDSMMMTSRKSILKQGMIPRDVFTPHILNNQYRSIHSSSPQFDPMNWFAQPATQIASIAQFEPQGSVSVGDNRIPAMTATTTPILARALEEEVNKNPHAVRCAYCGSLVTEDFPNHYCVIDLVYSNKPDIQSSEEHIHLTIHIPPSDKNDKKKEEERNVDFVAETSGIPHKKVSSGLWPTMQSHSHHKQYVEVTCTSVIPDPPDVYRLPFPPPPSAMRRTQSTPNDVTPHFASAQQVSGSPNALSSIIDAHCLWSGRFRMSCEQVGKCQYKPIKLNEQPYQSLMFDLPSVDITKPMHNMQYMLPAVPNASVDPLVVYPKQVANPLRSKRVAEDSLWQMLNCLNLHAGMGDAVQTDEMELTERPANVTKPTHHTQSMLPAVPCARIGALDVSSETVTDYLRSKRVEYEYFWQWLNRKNAPAGMGDALEADEAELSERIRNSGNENEKSRVTCLLARELLLRSRLSLHKREVDAAWFFFRQSKQRMVLNDTAEVEYELMLASDSNPDTSSCGSDELERVLINARDCFGMNWEQWIQEGQDLPILLNPCFHILQFHLKQVQDHVNTLRSHLKSIGVTVHMMDESQRTMMENALLQTLKEGLTLQLLIAWKTGYRDQLAFFRNELNSTFQNEGDMMIRAMTTPFRSQENQIGDLDIDNMINAIGNILNTARSHCDTWSALVREHQQNLGSEPHHSGNLEGNGSTHKVRMMIGDNSSVSGTPPTDTSAQRDIRTNSRLLIDRLNAIIAVCHQTLDETNKNEVVNALSDMIAELIPFLTTTSNLDADVGIIEGTSSRVMVIIELKGETGLPADTSTKFDAKDFGKQKRTDKTDSGPFDPPSKAEKRLQISRSSSAFPSSHVDLPNREAEAERTGIGLADVADKRESVECS</sequence>
<proteinExistence type="predicted"/>
<name>A0ABQ9XET3_9EUKA</name>
<comment type="caution">
    <text evidence="2">The sequence shown here is derived from an EMBL/GenBank/DDBJ whole genome shotgun (WGS) entry which is preliminary data.</text>
</comment>
<dbReference type="Proteomes" id="UP001281761">
    <property type="component" value="Unassembled WGS sequence"/>
</dbReference>